<reference evidence="1 2" key="1">
    <citation type="submission" date="2024-06" db="EMBL/GenBank/DDBJ databases">
        <title>Genomic Encyclopedia of Type Strains, Phase IV (KMG-IV): sequencing the most valuable type-strain genomes for metagenomic binning, comparative biology and taxonomic classification.</title>
        <authorList>
            <person name="Goeker M."/>
        </authorList>
    </citation>
    <scope>NUCLEOTIDE SEQUENCE [LARGE SCALE GENOMIC DNA]</scope>
    <source>
        <strain evidence="1 2">DSM 21331</strain>
    </source>
</reference>
<comment type="caution">
    <text evidence="1">The sequence shown here is derived from an EMBL/GenBank/DDBJ whole genome shotgun (WGS) entry which is preliminary data.</text>
</comment>
<dbReference type="Proteomes" id="UP001549145">
    <property type="component" value="Unassembled WGS sequence"/>
</dbReference>
<protein>
    <submittedName>
        <fullName evidence="1">Uncharacterized protein</fullName>
    </submittedName>
</protein>
<name>A0ABV2L8Y1_9HYPH</name>
<proteinExistence type="predicted"/>
<organism evidence="1 2">
    <name type="scientific">Methylobacterium goesingense</name>
    <dbReference type="NCBI Taxonomy" id="243690"/>
    <lineage>
        <taxon>Bacteria</taxon>
        <taxon>Pseudomonadati</taxon>
        <taxon>Pseudomonadota</taxon>
        <taxon>Alphaproteobacteria</taxon>
        <taxon>Hyphomicrobiales</taxon>
        <taxon>Methylobacteriaceae</taxon>
        <taxon>Methylobacterium</taxon>
    </lineage>
</organism>
<evidence type="ECO:0000313" key="1">
    <source>
        <dbReference type="EMBL" id="MET3694316.1"/>
    </source>
</evidence>
<sequence length="32" mass="3282">MINAQAALAETMANESPLGLRTLSDVSTCGTD</sequence>
<dbReference type="EMBL" id="JBEPMM010000013">
    <property type="protein sequence ID" value="MET3694316.1"/>
    <property type="molecule type" value="Genomic_DNA"/>
</dbReference>
<evidence type="ECO:0000313" key="2">
    <source>
        <dbReference type="Proteomes" id="UP001549145"/>
    </source>
</evidence>
<keyword evidence="2" id="KW-1185">Reference proteome</keyword>
<gene>
    <name evidence="1" type="ORF">ABID43_003875</name>
</gene>
<accession>A0ABV2L8Y1</accession>